<comment type="caution">
    <text evidence="2">The sequence shown here is derived from an EMBL/GenBank/DDBJ whole genome shotgun (WGS) entry which is preliminary data.</text>
</comment>
<protein>
    <submittedName>
        <fullName evidence="2">DUF411 domain-containing protein</fullName>
    </submittedName>
</protein>
<feature type="signal peptide" evidence="1">
    <location>
        <begin position="1"/>
        <end position="28"/>
    </location>
</feature>
<name>A0ABS3Z7L8_9GAMM</name>
<accession>A0ABS3Z7L8</accession>
<dbReference type="InterPro" id="IPR007332">
    <property type="entry name" value="DUF411"/>
</dbReference>
<dbReference type="EMBL" id="JACVEW010000003">
    <property type="protein sequence ID" value="MBP0047596.1"/>
    <property type="molecule type" value="Genomic_DNA"/>
</dbReference>
<keyword evidence="1" id="KW-0732">Signal</keyword>
<dbReference type="RefSeq" id="WP_209286208.1">
    <property type="nucleotide sequence ID" value="NZ_JACVEW010000003.1"/>
</dbReference>
<organism evidence="2 3">
    <name type="scientific">Marinobacterium alkalitolerans</name>
    <dbReference type="NCBI Taxonomy" id="1542925"/>
    <lineage>
        <taxon>Bacteria</taxon>
        <taxon>Pseudomonadati</taxon>
        <taxon>Pseudomonadota</taxon>
        <taxon>Gammaproteobacteria</taxon>
        <taxon>Oceanospirillales</taxon>
        <taxon>Oceanospirillaceae</taxon>
        <taxon>Marinobacterium</taxon>
    </lineage>
</organism>
<evidence type="ECO:0000313" key="2">
    <source>
        <dbReference type="EMBL" id="MBP0047596.1"/>
    </source>
</evidence>
<evidence type="ECO:0000256" key="1">
    <source>
        <dbReference type="SAM" id="SignalP"/>
    </source>
</evidence>
<reference evidence="2 3" key="1">
    <citation type="submission" date="2020-09" db="EMBL/GenBank/DDBJ databases">
        <authorList>
            <person name="Tanuku N.R.S."/>
        </authorList>
    </citation>
    <scope>NUCLEOTIDE SEQUENCE [LARGE SCALE GENOMIC DNA]</scope>
    <source>
        <strain evidence="2 3">AK62</strain>
    </source>
</reference>
<sequence>MKSVLRKSLFASVVSGLIFAAGSSPLLAAEATSSQSILLKKSNTEHLNVYKSPTCGCCGDWIEHAEKNGFETRAFHPQNLTQMKLDMGIENRFHSCHTAVTESGYLFEGHVPAKLVKRFLANPPEGALGLTAPGMPMGSPGMEVGDRFAPYQVLLMKKDGGYEVYATIDEQSEQY</sequence>
<dbReference type="Proteomes" id="UP000810171">
    <property type="component" value="Unassembled WGS sequence"/>
</dbReference>
<gene>
    <name evidence="2" type="ORF">H9C73_02510</name>
</gene>
<dbReference type="Pfam" id="PF04214">
    <property type="entry name" value="DUF411"/>
    <property type="match status" value="1"/>
</dbReference>
<proteinExistence type="predicted"/>
<feature type="chain" id="PRO_5045048999" evidence="1">
    <location>
        <begin position="29"/>
        <end position="175"/>
    </location>
</feature>
<evidence type="ECO:0000313" key="3">
    <source>
        <dbReference type="Proteomes" id="UP000810171"/>
    </source>
</evidence>
<keyword evidence="3" id="KW-1185">Reference proteome</keyword>